<keyword evidence="4" id="KW-0862">Zinc</keyword>
<keyword evidence="7" id="KW-1015">Disulfide bond</keyword>
<reference evidence="11" key="1">
    <citation type="submission" date="2022-11" db="EMBL/GenBank/DDBJ databases">
        <authorList>
            <person name="Kikuchi T."/>
        </authorList>
    </citation>
    <scope>NUCLEOTIDE SEQUENCE</scope>
    <source>
        <strain evidence="11">PS1010</strain>
    </source>
</reference>
<keyword evidence="2" id="KW-0479">Metal-binding</keyword>
<dbReference type="InterPro" id="IPR001506">
    <property type="entry name" value="Peptidase_M12A"/>
</dbReference>
<evidence type="ECO:0000256" key="7">
    <source>
        <dbReference type="PROSITE-ProRule" id="PRU01005"/>
    </source>
</evidence>
<evidence type="ECO:0000256" key="2">
    <source>
        <dbReference type="ARBA" id="ARBA00022723"/>
    </source>
</evidence>
<evidence type="ECO:0000259" key="9">
    <source>
        <dbReference type="PROSITE" id="PS51670"/>
    </source>
</evidence>
<evidence type="ECO:0000256" key="6">
    <source>
        <dbReference type="ARBA" id="ARBA00023145"/>
    </source>
</evidence>
<feature type="domain" description="ShKT" evidence="9">
    <location>
        <begin position="208"/>
        <end position="242"/>
    </location>
</feature>
<dbReference type="PROSITE" id="PS51670">
    <property type="entry name" value="SHKT"/>
    <property type="match status" value="2"/>
</dbReference>
<keyword evidence="12" id="KW-1185">Reference proteome</keyword>
<dbReference type="Proteomes" id="UP001152747">
    <property type="component" value="Unassembled WGS sequence"/>
</dbReference>
<dbReference type="EMBL" id="CANHGI010000004">
    <property type="protein sequence ID" value="CAI5449743.1"/>
    <property type="molecule type" value="Genomic_DNA"/>
</dbReference>
<dbReference type="Gene3D" id="1.10.10.1940">
    <property type="match status" value="1"/>
</dbReference>
<feature type="domain" description="Peptidase M12A" evidence="10">
    <location>
        <begin position="1"/>
        <end position="46"/>
    </location>
</feature>
<accession>A0A9P1IUR0</accession>
<feature type="disulfide bond" evidence="7">
    <location>
        <begin position="208"/>
        <end position="242"/>
    </location>
</feature>
<evidence type="ECO:0008006" key="13">
    <source>
        <dbReference type="Google" id="ProtNLM"/>
    </source>
</evidence>
<dbReference type="GO" id="GO:0004222">
    <property type="term" value="F:metalloendopeptidase activity"/>
    <property type="evidence" value="ECO:0007669"/>
    <property type="project" value="InterPro"/>
</dbReference>
<dbReference type="InterPro" id="IPR024079">
    <property type="entry name" value="MetalloPept_cat_dom_sf"/>
</dbReference>
<dbReference type="SMART" id="SM00254">
    <property type="entry name" value="ShKT"/>
    <property type="match status" value="2"/>
</dbReference>
<dbReference type="Pfam" id="PF01549">
    <property type="entry name" value="ShK"/>
    <property type="match status" value="2"/>
</dbReference>
<feature type="region of interest" description="Disordered" evidence="8">
    <location>
        <begin position="51"/>
        <end position="108"/>
    </location>
</feature>
<evidence type="ECO:0000256" key="4">
    <source>
        <dbReference type="ARBA" id="ARBA00022833"/>
    </source>
</evidence>
<feature type="domain" description="ShKT" evidence="9">
    <location>
        <begin position="115"/>
        <end position="149"/>
    </location>
</feature>
<dbReference type="GO" id="GO:0046872">
    <property type="term" value="F:metal ion binding"/>
    <property type="evidence" value="ECO:0007669"/>
    <property type="project" value="UniProtKB-KW"/>
</dbReference>
<organism evidence="11 12">
    <name type="scientific">Caenorhabditis angaria</name>
    <dbReference type="NCBI Taxonomy" id="860376"/>
    <lineage>
        <taxon>Eukaryota</taxon>
        <taxon>Metazoa</taxon>
        <taxon>Ecdysozoa</taxon>
        <taxon>Nematoda</taxon>
        <taxon>Chromadorea</taxon>
        <taxon>Rhabditida</taxon>
        <taxon>Rhabditina</taxon>
        <taxon>Rhabditomorpha</taxon>
        <taxon>Rhabditoidea</taxon>
        <taxon>Rhabditidae</taxon>
        <taxon>Peloderinae</taxon>
        <taxon>Caenorhabditis</taxon>
    </lineage>
</organism>
<evidence type="ECO:0000313" key="12">
    <source>
        <dbReference type="Proteomes" id="UP001152747"/>
    </source>
</evidence>
<dbReference type="SUPFAM" id="SSF55486">
    <property type="entry name" value="Metalloproteases ('zincins'), catalytic domain"/>
    <property type="match status" value="1"/>
</dbReference>
<dbReference type="PANTHER" id="PTHR10127">
    <property type="entry name" value="DISCOIDIN, CUB, EGF, LAMININ , AND ZINC METALLOPROTEASE DOMAIN CONTAINING"/>
    <property type="match status" value="1"/>
</dbReference>
<dbReference type="PROSITE" id="PS51864">
    <property type="entry name" value="ASTACIN"/>
    <property type="match status" value="1"/>
</dbReference>
<feature type="region of interest" description="Disordered" evidence="8">
    <location>
        <begin position="161"/>
        <end position="195"/>
    </location>
</feature>
<feature type="compositionally biased region" description="Low complexity" evidence="8">
    <location>
        <begin position="161"/>
        <end position="173"/>
    </location>
</feature>
<evidence type="ECO:0000256" key="5">
    <source>
        <dbReference type="ARBA" id="ARBA00023049"/>
    </source>
</evidence>
<dbReference type="AlphaFoldDB" id="A0A9P1IUR0"/>
<dbReference type="PANTHER" id="PTHR10127:SF780">
    <property type="entry name" value="METALLOENDOPEPTIDASE"/>
    <property type="match status" value="1"/>
</dbReference>
<keyword evidence="5" id="KW-0482">Metalloprotease</keyword>
<keyword evidence="1" id="KW-0645">Protease</keyword>
<evidence type="ECO:0000313" key="11">
    <source>
        <dbReference type="EMBL" id="CAI5449743.1"/>
    </source>
</evidence>
<evidence type="ECO:0000256" key="8">
    <source>
        <dbReference type="SAM" id="MobiDB-lite"/>
    </source>
</evidence>
<name>A0A9P1IUR0_9PELO</name>
<feature type="region of interest" description="Disordered" evidence="8">
    <location>
        <begin position="1"/>
        <end position="21"/>
    </location>
</feature>
<evidence type="ECO:0000256" key="1">
    <source>
        <dbReference type="ARBA" id="ARBA00022670"/>
    </source>
</evidence>
<dbReference type="Pfam" id="PF01400">
    <property type="entry name" value="Astacin"/>
    <property type="match status" value="1"/>
</dbReference>
<evidence type="ECO:0000256" key="3">
    <source>
        <dbReference type="ARBA" id="ARBA00022801"/>
    </source>
</evidence>
<dbReference type="GO" id="GO:0006508">
    <property type="term" value="P:proteolysis"/>
    <property type="evidence" value="ECO:0007669"/>
    <property type="project" value="UniProtKB-KW"/>
</dbReference>
<sequence length="242" mass="27014">MHYHKLAFSRNGKPTIVPRDNEADVGQRYKLSEMDAKKVNKLYQCGEYSKTSSTTTTTTSTTEEPTTTQKLTTTTEIEEVSVSTKSSSTSTTTTTTEKPTTTTRISVEKSRSRKCEDLNAHCGMWEQLGHCQHSVKYMTHYCRKSCKMCEVEVVETTTSTTTTTTSIPSSSTTKVPIPRGKENIKPVTTTSTTTTTTTKKPIVAKEKCEDKNLFCSYWAKIGECKSESKFMKIFCKASCNKC</sequence>
<keyword evidence="6" id="KW-0865">Zymogen</keyword>
<feature type="compositionally biased region" description="Low complexity" evidence="8">
    <location>
        <begin position="51"/>
        <end position="103"/>
    </location>
</feature>
<dbReference type="InterPro" id="IPR003582">
    <property type="entry name" value="ShKT_dom"/>
</dbReference>
<dbReference type="OrthoDB" id="291007at2759"/>
<keyword evidence="3" id="KW-0378">Hydrolase</keyword>
<gene>
    <name evidence="11" type="ORF">CAMP_LOCUS12380</name>
</gene>
<protein>
    <recommendedName>
        <fullName evidence="13">ShKT domain-containing protein</fullName>
    </recommendedName>
</protein>
<comment type="caution">
    <text evidence="11">The sequence shown here is derived from an EMBL/GenBank/DDBJ whole genome shotgun (WGS) entry which is preliminary data.</text>
</comment>
<dbReference type="Gene3D" id="3.40.390.10">
    <property type="entry name" value="Collagenase (Catalytic Domain)"/>
    <property type="match status" value="1"/>
</dbReference>
<feature type="disulfide bond" evidence="7">
    <location>
        <begin position="115"/>
        <end position="149"/>
    </location>
</feature>
<evidence type="ECO:0000259" key="10">
    <source>
        <dbReference type="PROSITE" id="PS51864"/>
    </source>
</evidence>
<comment type="caution">
    <text evidence="7">Lacks conserved residue(s) required for the propagation of feature annotation.</text>
</comment>
<proteinExistence type="predicted"/>